<feature type="transmembrane region" description="Helical" evidence="5">
    <location>
        <begin position="295"/>
        <end position="315"/>
    </location>
</feature>
<dbReference type="GeneID" id="106012370"/>
<feature type="region of interest" description="Disordered" evidence="6">
    <location>
        <begin position="353"/>
        <end position="386"/>
    </location>
</feature>
<dbReference type="RefSeq" id="XP_012940616.1">
    <property type="nucleotide sequence ID" value="XM_013085162.1"/>
</dbReference>
<feature type="transmembrane region" description="Helical" evidence="5">
    <location>
        <begin position="234"/>
        <end position="257"/>
    </location>
</feature>
<dbReference type="InterPro" id="IPR038050">
    <property type="entry name" value="Neuro_actylchol_rec"/>
</dbReference>
<evidence type="ECO:0000313" key="10">
    <source>
        <dbReference type="RefSeq" id="XP_012940616.1"/>
    </source>
</evidence>
<dbReference type="InterPro" id="IPR006029">
    <property type="entry name" value="Neurotrans-gated_channel_TM"/>
</dbReference>
<dbReference type="SUPFAM" id="SSF63712">
    <property type="entry name" value="Nicotinic receptor ligand binding domain-like"/>
    <property type="match status" value="1"/>
</dbReference>
<evidence type="ECO:0000256" key="4">
    <source>
        <dbReference type="ARBA" id="ARBA00023136"/>
    </source>
</evidence>
<evidence type="ECO:0000259" key="8">
    <source>
        <dbReference type="Pfam" id="PF02932"/>
    </source>
</evidence>
<dbReference type="PROSITE" id="PS00236">
    <property type="entry name" value="NEUROTR_ION_CHANNEL"/>
    <property type="match status" value="1"/>
</dbReference>
<sequence length="480" mass="54254">MSRAVRAIFYLLLNLSFPHESETTVNDTIRLYRDLIEPYSNRIRPLKNQSKPVIVHLQFCFRNILNVDEVTQQVHLNAWVNFSWVDELRTWDPTDYDGVSVIHPNIDDVWLPRVQVPNSLGRRDLFQEHFAMFAIFSNGESRWFPGAVFSIPCGFDMKFFPFDLQTCQILFMANEYATEIYFVMDQTKALVEDYQASGEWDVVSSDMWVEVSEKTGEKILTFTVKFDLKRRSSFFVLNVLVPTMFISALSSTVFILPEDSGERASFAVTILMSLSVFLSIVSGELPQNSNDFPLIFTYLFSLLTHSGVTVLATVIQLRYIQTKKAATDSCSNSDAVTKSVKCSMCDDQSKLASKERQHEELSSPQEQPPAGQSLHKNQSSPEKVSFSCDRNFATPDNIRPGTIPFISTDVALNKPTVPVVVGPKSPKCSHNTGNDDVNSESCRGVRSFLMPRLADINTVLFLSANVLWAVLTVYFLGQLF</sequence>
<dbReference type="InterPro" id="IPR036734">
    <property type="entry name" value="Neur_chan_lig-bd_sf"/>
</dbReference>
<organism evidence="9 10">
    <name type="scientific">Aplysia californica</name>
    <name type="common">California sea hare</name>
    <dbReference type="NCBI Taxonomy" id="6500"/>
    <lineage>
        <taxon>Eukaryota</taxon>
        <taxon>Metazoa</taxon>
        <taxon>Spiralia</taxon>
        <taxon>Lophotrochozoa</taxon>
        <taxon>Mollusca</taxon>
        <taxon>Gastropoda</taxon>
        <taxon>Heterobranchia</taxon>
        <taxon>Euthyneura</taxon>
        <taxon>Tectipleura</taxon>
        <taxon>Aplysiida</taxon>
        <taxon>Aplysioidea</taxon>
        <taxon>Aplysiidae</taxon>
        <taxon>Aplysia</taxon>
    </lineage>
</organism>
<keyword evidence="2 5" id="KW-0812">Transmembrane</keyword>
<feature type="signal peptide" evidence="5">
    <location>
        <begin position="1"/>
        <end position="23"/>
    </location>
</feature>
<keyword evidence="3 5" id="KW-1133">Transmembrane helix</keyword>
<name>A0ABM1A4D9_APLCA</name>
<feature type="domain" description="Neurotransmitter-gated ion-channel ligand-binding" evidence="7">
    <location>
        <begin position="30"/>
        <end position="231"/>
    </location>
</feature>
<dbReference type="Pfam" id="PF02932">
    <property type="entry name" value="Neur_chan_memb"/>
    <property type="match status" value="1"/>
</dbReference>
<feature type="chain" id="PRO_5044955709" evidence="5">
    <location>
        <begin position="24"/>
        <end position="480"/>
    </location>
</feature>
<feature type="domain" description="Neurotransmitter-gated ion-channel transmembrane" evidence="8">
    <location>
        <begin position="240"/>
        <end position="368"/>
    </location>
</feature>
<dbReference type="InterPro" id="IPR006201">
    <property type="entry name" value="Neur_channel"/>
</dbReference>
<gene>
    <name evidence="10" type="primary">LOC106012370</name>
</gene>
<dbReference type="CDD" id="cd18989">
    <property type="entry name" value="LGIC_ECD_cation"/>
    <property type="match status" value="1"/>
</dbReference>
<keyword evidence="4 5" id="KW-0472">Membrane</keyword>
<protein>
    <submittedName>
        <fullName evidence="10">Neuronal acetylcholine receptor subunit alpha-7-like</fullName>
    </submittedName>
</protein>
<keyword evidence="5" id="KW-0407">Ion channel</keyword>
<keyword evidence="9" id="KW-1185">Reference proteome</keyword>
<evidence type="ECO:0000259" key="7">
    <source>
        <dbReference type="Pfam" id="PF02931"/>
    </source>
</evidence>
<dbReference type="CDD" id="cd19051">
    <property type="entry name" value="LGIC_TM_cation"/>
    <property type="match status" value="1"/>
</dbReference>
<reference evidence="10" key="1">
    <citation type="submission" date="2025-08" db="UniProtKB">
        <authorList>
            <consortium name="RefSeq"/>
        </authorList>
    </citation>
    <scope>IDENTIFICATION</scope>
</reference>
<evidence type="ECO:0000256" key="3">
    <source>
        <dbReference type="ARBA" id="ARBA00022989"/>
    </source>
</evidence>
<evidence type="ECO:0000313" key="9">
    <source>
        <dbReference type="Proteomes" id="UP000694888"/>
    </source>
</evidence>
<evidence type="ECO:0000256" key="5">
    <source>
        <dbReference type="RuleBase" id="RU000687"/>
    </source>
</evidence>
<dbReference type="Proteomes" id="UP000694888">
    <property type="component" value="Unplaced"/>
</dbReference>
<proteinExistence type="inferred from homology"/>
<dbReference type="InterPro" id="IPR018000">
    <property type="entry name" value="Neurotransmitter_ion_chnl_CS"/>
</dbReference>
<evidence type="ECO:0000256" key="1">
    <source>
        <dbReference type="ARBA" id="ARBA00004141"/>
    </source>
</evidence>
<dbReference type="Gene3D" id="2.70.170.10">
    <property type="entry name" value="Neurotransmitter-gated ion-channel ligand-binding domain"/>
    <property type="match status" value="1"/>
</dbReference>
<comment type="subcellular location">
    <subcellularLocation>
        <location evidence="1">Membrane</location>
        <topology evidence="1">Multi-pass membrane protein</topology>
    </subcellularLocation>
</comment>
<keyword evidence="5" id="KW-0732">Signal</keyword>
<dbReference type="PRINTS" id="PR00252">
    <property type="entry name" value="NRIONCHANNEL"/>
</dbReference>
<evidence type="ECO:0000256" key="2">
    <source>
        <dbReference type="ARBA" id="ARBA00022692"/>
    </source>
</evidence>
<dbReference type="SUPFAM" id="SSF90112">
    <property type="entry name" value="Neurotransmitter-gated ion-channel transmembrane pore"/>
    <property type="match status" value="1"/>
</dbReference>
<feature type="transmembrane region" description="Helical" evidence="5">
    <location>
        <begin position="264"/>
        <end position="283"/>
    </location>
</feature>
<dbReference type="InterPro" id="IPR036719">
    <property type="entry name" value="Neuro-gated_channel_TM_sf"/>
</dbReference>
<feature type="transmembrane region" description="Helical" evidence="5">
    <location>
        <begin position="456"/>
        <end position="477"/>
    </location>
</feature>
<dbReference type="Pfam" id="PF02931">
    <property type="entry name" value="Neur_chan_LBD"/>
    <property type="match status" value="1"/>
</dbReference>
<dbReference type="InterPro" id="IPR006202">
    <property type="entry name" value="Neur_chan_lig-bd"/>
</dbReference>
<comment type="similarity">
    <text evidence="5">Belongs to the ligand-gated ion channel (TC 1.A.9) family.</text>
</comment>
<keyword evidence="5" id="KW-0406">Ion transport</keyword>
<keyword evidence="5" id="KW-0813">Transport</keyword>
<accession>A0ABM1A4D9</accession>
<evidence type="ECO:0000256" key="6">
    <source>
        <dbReference type="SAM" id="MobiDB-lite"/>
    </source>
</evidence>
<dbReference type="PANTHER" id="PTHR18945">
    <property type="entry name" value="NEUROTRANSMITTER GATED ION CHANNEL"/>
    <property type="match status" value="1"/>
</dbReference>
<dbReference type="Gene3D" id="1.20.58.390">
    <property type="entry name" value="Neurotransmitter-gated ion-channel transmembrane domain"/>
    <property type="match status" value="1"/>
</dbReference>